<sequence>MAISRRKFLLGGGVVAASWITWSGVPAWGLAPAPSAAQFMELSSLLVNHRLDAAIGARMAAWAAQQHADYAQMTASIVGIAQARRAGQVEDFFDAIPAGPLQEFAHWVIFAWYTGCSGPQKNAAVFTYEDALTYKTTADAVAIPSYGFSGPNQWGRPLAPLSPLPSF</sequence>
<evidence type="ECO:0000313" key="1">
    <source>
        <dbReference type="EMBL" id="MRW89846.1"/>
    </source>
</evidence>
<proteinExistence type="predicted"/>
<protein>
    <submittedName>
        <fullName evidence="1">Dehydrogenase</fullName>
    </submittedName>
</protein>
<dbReference type="Proteomes" id="UP000433309">
    <property type="component" value="Unassembled WGS sequence"/>
</dbReference>
<reference evidence="1 2" key="1">
    <citation type="submission" date="2019-11" db="EMBL/GenBank/DDBJ databases">
        <title>Novel species isolated from a subtropical stream in China.</title>
        <authorList>
            <person name="Lu H."/>
        </authorList>
    </citation>
    <scope>NUCLEOTIDE SEQUENCE [LARGE SCALE GENOMIC DNA]</scope>
    <source>
        <strain evidence="1 2">FT80W</strain>
    </source>
</reference>
<dbReference type="AlphaFoldDB" id="A0A6I2KZZ7"/>
<dbReference type="RefSeq" id="WP_154374716.1">
    <property type="nucleotide sequence ID" value="NZ_WKJK01000003.1"/>
</dbReference>
<dbReference type="InterPro" id="IPR006311">
    <property type="entry name" value="TAT_signal"/>
</dbReference>
<accession>A0A6I2KZZ7</accession>
<keyword evidence="2" id="KW-1185">Reference proteome</keyword>
<dbReference type="PROSITE" id="PS51318">
    <property type="entry name" value="TAT"/>
    <property type="match status" value="1"/>
</dbReference>
<name>A0A6I2KZZ7_9BURK</name>
<organism evidence="1 2">
    <name type="scientific">Duganella guangzhouensis</name>
    <dbReference type="NCBI Taxonomy" id="2666084"/>
    <lineage>
        <taxon>Bacteria</taxon>
        <taxon>Pseudomonadati</taxon>
        <taxon>Pseudomonadota</taxon>
        <taxon>Betaproteobacteria</taxon>
        <taxon>Burkholderiales</taxon>
        <taxon>Oxalobacteraceae</taxon>
        <taxon>Telluria group</taxon>
        <taxon>Duganella</taxon>
    </lineage>
</organism>
<dbReference type="EMBL" id="WKJK01000003">
    <property type="protein sequence ID" value="MRW89846.1"/>
    <property type="molecule type" value="Genomic_DNA"/>
</dbReference>
<dbReference type="InterPro" id="IPR024651">
    <property type="entry name" value="FAD-SLDH_ssu"/>
</dbReference>
<gene>
    <name evidence="1" type="ORF">GJ699_07610</name>
</gene>
<comment type="caution">
    <text evidence="1">The sequence shown here is derived from an EMBL/GenBank/DDBJ whole genome shotgun (WGS) entry which is preliminary data.</text>
</comment>
<dbReference type="Pfam" id="PF12318">
    <property type="entry name" value="FAD-SLDH"/>
    <property type="match status" value="1"/>
</dbReference>
<evidence type="ECO:0000313" key="2">
    <source>
        <dbReference type="Proteomes" id="UP000433309"/>
    </source>
</evidence>